<dbReference type="PANTHER" id="PTHR36924:SF1">
    <property type="entry name" value="ANTITOXIN HIGA-1"/>
    <property type="match status" value="1"/>
</dbReference>
<dbReference type="PROSITE" id="PS50943">
    <property type="entry name" value="HTH_CROC1"/>
    <property type="match status" value="1"/>
</dbReference>
<proteinExistence type="predicted"/>
<accession>A0ABT3FQ73</accession>
<dbReference type="InterPro" id="IPR010982">
    <property type="entry name" value="Lambda_DNA-bd_dom_sf"/>
</dbReference>
<keyword evidence="1" id="KW-0238">DNA-binding</keyword>
<dbReference type="CDD" id="cd00093">
    <property type="entry name" value="HTH_XRE"/>
    <property type="match status" value="1"/>
</dbReference>
<dbReference type="Pfam" id="PF01381">
    <property type="entry name" value="HTH_3"/>
    <property type="match status" value="1"/>
</dbReference>
<evidence type="ECO:0000313" key="3">
    <source>
        <dbReference type="EMBL" id="MCW1885381.1"/>
    </source>
</evidence>
<dbReference type="InterPro" id="IPR013430">
    <property type="entry name" value="Toxin_antidote_HigA"/>
</dbReference>
<evidence type="ECO:0000256" key="1">
    <source>
        <dbReference type="ARBA" id="ARBA00023125"/>
    </source>
</evidence>
<evidence type="ECO:0000259" key="2">
    <source>
        <dbReference type="PROSITE" id="PS50943"/>
    </source>
</evidence>
<dbReference type="InterPro" id="IPR001387">
    <property type="entry name" value="Cro/C1-type_HTH"/>
</dbReference>
<dbReference type="PANTHER" id="PTHR36924">
    <property type="entry name" value="ANTITOXIN HIGA-1"/>
    <property type="match status" value="1"/>
</dbReference>
<dbReference type="Proteomes" id="UP001207930">
    <property type="component" value="Unassembled WGS sequence"/>
</dbReference>
<dbReference type="EMBL" id="JAPDDS010000005">
    <property type="protein sequence ID" value="MCW1885381.1"/>
    <property type="molecule type" value="Genomic_DNA"/>
</dbReference>
<comment type="caution">
    <text evidence="3">The sequence shown here is derived from an EMBL/GenBank/DDBJ whole genome shotgun (WGS) entry which is preliminary data.</text>
</comment>
<protein>
    <submittedName>
        <fullName evidence="3">HigA family addiction module antitoxin</fullName>
    </submittedName>
</protein>
<gene>
    <name evidence="3" type="ORF">OKA04_11630</name>
</gene>
<name>A0ABT3FQ73_9BACT</name>
<dbReference type="SMART" id="SM00530">
    <property type="entry name" value="HTH_XRE"/>
    <property type="match status" value="1"/>
</dbReference>
<keyword evidence="4" id="KW-1185">Reference proteome</keyword>
<reference evidence="3 4" key="1">
    <citation type="submission" date="2022-10" db="EMBL/GenBank/DDBJ databases">
        <title>Luteolibacter flavescens strain MCCC 1K03193, whole genome shotgun sequencing project.</title>
        <authorList>
            <person name="Zhao G."/>
            <person name="Shen L."/>
        </authorList>
    </citation>
    <scope>NUCLEOTIDE SEQUENCE [LARGE SCALE GENOMIC DNA]</scope>
    <source>
        <strain evidence="3 4">MCCC 1K03193</strain>
    </source>
</reference>
<organism evidence="3 4">
    <name type="scientific">Luteolibacter flavescens</name>
    <dbReference type="NCBI Taxonomy" id="1859460"/>
    <lineage>
        <taxon>Bacteria</taxon>
        <taxon>Pseudomonadati</taxon>
        <taxon>Verrucomicrobiota</taxon>
        <taxon>Verrucomicrobiia</taxon>
        <taxon>Verrucomicrobiales</taxon>
        <taxon>Verrucomicrobiaceae</taxon>
        <taxon>Luteolibacter</taxon>
    </lineage>
</organism>
<dbReference type="Gene3D" id="1.10.260.40">
    <property type="entry name" value="lambda repressor-like DNA-binding domains"/>
    <property type="match status" value="1"/>
</dbReference>
<dbReference type="NCBIfam" id="TIGR02607">
    <property type="entry name" value="antidote_HigA"/>
    <property type="match status" value="1"/>
</dbReference>
<dbReference type="SUPFAM" id="SSF47413">
    <property type="entry name" value="lambda repressor-like DNA-binding domains"/>
    <property type="match status" value="1"/>
</dbReference>
<sequence>MKIPPPILRATPGRILKEEFLDGFGLSQAELSERTGIPRSTLNEIIKGKRPIHAETAFALGTFFGMNPQFWANLQSQYDLHRVELEKATEIRARVRPLSK</sequence>
<evidence type="ECO:0000313" key="4">
    <source>
        <dbReference type="Proteomes" id="UP001207930"/>
    </source>
</evidence>
<feature type="domain" description="HTH cro/C1-type" evidence="2">
    <location>
        <begin position="25"/>
        <end position="71"/>
    </location>
</feature>
<dbReference type="RefSeq" id="WP_264501336.1">
    <property type="nucleotide sequence ID" value="NZ_JAPDDS010000005.1"/>
</dbReference>